<organism evidence="2">
    <name type="scientific">Riboviria sp</name>
    <dbReference type="NCBI Taxonomy" id="2585031"/>
    <lineage>
        <taxon>Viruses</taxon>
        <taxon>Riboviria</taxon>
    </lineage>
</organism>
<protein>
    <recommendedName>
        <fullName evidence="1">Tombusvirus p33 domain-containing protein</fullName>
    </recommendedName>
</protein>
<evidence type="ECO:0000259" key="1">
    <source>
        <dbReference type="Pfam" id="PF08500"/>
    </source>
</evidence>
<dbReference type="InterPro" id="IPR013707">
    <property type="entry name" value="Tombusvirus_p33"/>
</dbReference>
<feature type="domain" description="Tombusvirus p33" evidence="1">
    <location>
        <begin position="41"/>
        <end position="134"/>
    </location>
</feature>
<evidence type="ECO:0000313" key="2">
    <source>
        <dbReference type="EMBL" id="UBJ26077.1"/>
    </source>
</evidence>
<proteinExistence type="predicted"/>
<dbReference type="Pfam" id="PF08500">
    <property type="entry name" value="Tombus_P33"/>
    <property type="match status" value="1"/>
</dbReference>
<sequence>MMIKALVVGGTAAYVAWRHAQWKRRRPSPAAEDLAKSIRAEMSMDADFVGETDSPLDEQGRARKAWALRRVPLAARLANEAKERFGPLDCPTEADRIAVRRFIKDSADRIEDLRKQDKAKVIPLAYAAFWMKTEDEILGREIECSVTAAQSRARYNAVDGRNFVQHLLGRRPGISGY</sequence>
<reference evidence="2" key="1">
    <citation type="submission" date="2021-07" db="EMBL/GenBank/DDBJ databases">
        <title>Communication and adaptive evolution of viruses within giant pandas and their associated organisms in a local ecological environment.</title>
        <authorList>
            <person name="Zhao M."/>
            <person name="Liu S."/>
            <person name="Zhang W."/>
        </authorList>
    </citation>
    <scope>NUCLEOTIDE SEQUENCE</scope>
    <source>
        <strain evidence="2">Gpf270unRi01-12</strain>
    </source>
</reference>
<dbReference type="GO" id="GO:0003968">
    <property type="term" value="F:RNA-directed RNA polymerase activity"/>
    <property type="evidence" value="ECO:0007669"/>
    <property type="project" value="InterPro"/>
</dbReference>
<accession>A0A8K1HHN9</accession>
<dbReference type="EMBL" id="MZ556241">
    <property type="protein sequence ID" value="UBJ26077.1"/>
    <property type="molecule type" value="Genomic_RNA"/>
</dbReference>
<name>A0A8K1HHN9_9VIRU</name>